<keyword evidence="1" id="KW-1133">Transmembrane helix</keyword>
<keyword evidence="1" id="KW-0472">Membrane</keyword>
<reference evidence="2 3" key="1">
    <citation type="submission" date="2016-10" db="EMBL/GenBank/DDBJ databases">
        <authorList>
            <person name="de Groot N.N."/>
        </authorList>
    </citation>
    <scope>NUCLEOTIDE SEQUENCE [LARGE SCALE GENOMIC DNA]</scope>
    <source>
        <strain evidence="2 3">DSM 26915</strain>
    </source>
</reference>
<organism evidence="2 3">
    <name type="scientific">Thalassococcus halodurans</name>
    <dbReference type="NCBI Taxonomy" id="373675"/>
    <lineage>
        <taxon>Bacteria</taxon>
        <taxon>Pseudomonadati</taxon>
        <taxon>Pseudomonadota</taxon>
        <taxon>Alphaproteobacteria</taxon>
        <taxon>Rhodobacterales</taxon>
        <taxon>Roseobacteraceae</taxon>
        <taxon>Thalassococcus</taxon>
    </lineage>
</organism>
<evidence type="ECO:0000313" key="2">
    <source>
        <dbReference type="EMBL" id="SEF44681.1"/>
    </source>
</evidence>
<evidence type="ECO:0000313" key="3">
    <source>
        <dbReference type="Proteomes" id="UP000236752"/>
    </source>
</evidence>
<feature type="transmembrane region" description="Helical" evidence="1">
    <location>
        <begin position="6"/>
        <end position="26"/>
    </location>
</feature>
<dbReference type="EMBL" id="FNUZ01000001">
    <property type="protein sequence ID" value="SEF44681.1"/>
    <property type="molecule type" value="Genomic_DNA"/>
</dbReference>
<sequence length="92" mass="10342">METLDPTRLVTVTLFLLVLLVVWYFVQRYRGSLTSKLSANRRLVMKEALALGHDRRILLIEADGKPFVVLDSRKGTSSLTPLEAPLKSEGTE</sequence>
<dbReference type="RefSeq" id="WP_103908505.1">
    <property type="nucleotide sequence ID" value="NZ_FNUZ01000001.1"/>
</dbReference>
<evidence type="ECO:0000256" key="1">
    <source>
        <dbReference type="SAM" id="Phobius"/>
    </source>
</evidence>
<protein>
    <recommendedName>
        <fullName evidence="4">Flagellar protein FliO/FliZ</fullName>
    </recommendedName>
</protein>
<dbReference type="AlphaFoldDB" id="A0A1H5S4I4"/>
<keyword evidence="1" id="KW-0812">Transmembrane</keyword>
<proteinExistence type="predicted"/>
<evidence type="ECO:0008006" key="4">
    <source>
        <dbReference type="Google" id="ProtNLM"/>
    </source>
</evidence>
<keyword evidence="3" id="KW-1185">Reference proteome</keyword>
<gene>
    <name evidence="2" type="ORF">SAMN04488045_0078</name>
</gene>
<accession>A0A1H5S4I4</accession>
<name>A0A1H5S4I4_9RHOB</name>
<dbReference type="Proteomes" id="UP000236752">
    <property type="component" value="Unassembled WGS sequence"/>
</dbReference>